<dbReference type="EMBL" id="BKAJ01000096">
    <property type="protein sequence ID" value="GEP58243.1"/>
    <property type="molecule type" value="Genomic_DNA"/>
</dbReference>
<dbReference type="Gene3D" id="3.30.9.10">
    <property type="entry name" value="D-Amino Acid Oxidase, subunit A, domain 2"/>
    <property type="match status" value="1"/>
</dbReference>
<gene>
    <name evidence="3" type="ORF">RSO01_54090</name>
</gene>
<dbReference type="InterPro" id="IPR006076">
    <property type="entry name" value="FAD-dep_OxRdtase"/>
</dbReference>
<dbReference type="Pfam" id="PF01266">
    <property type="entry name" value="DAO"/>
    <property type="match status" value="1"/>
</dbReference>
<comment type="caution">
    <text evidence="3">The sequence shown here is derived from an EMBL/GenBank/DDBJ whole genome shotgun (WGS) entry which is preliminary data.</text>
</comment>
<sequence>MSDIDYPASWYAATRDANPERPALTGRVAADVAVVGGGFAGLHTARLLAMRGLKVVLLERRRIGWGASGRNGGFVGPGFALRSGALIEQLGEDHARQLYAQSKRGVEIVRASLKEMGRPDIMMGWGRLSVSRTDQGPGFAERSRALAEKLGATFEPWETDKIRTLLVTERYFQGLHDATGFQIHPLNLALALAADAEKRGVLVHEDTEARALERRGTEWQLRTAMGEITARHVVLAGNADLGRVHRLSGAVLPVATYVAVTGKLGSRLSEAIRWRGAIGDTRRAGDYYRIVDEDRLLWGGRITTDTREPARLRAMMRGDILSVYPQLGDIEIEYAWPGVMGYALHKMPQVGEIEPGLWACTAFGGHGVAQTAAGADAVAAGIAHEDDRWRLFAPFGTSWAGGALGRIGTQLVYWKLQASDWWDEKRQAKNAESLRT</sequence>
<reference evidence="3 4" key="1">
    <citation type="submission" date="2019-07" db="EMBL/GenBank/DDBJ databases">
        <title>Whole genome shotgun sequence of Reyranella soli NBRC 108950.</title>
        <authorList>
            <person name="Hosoyama A."/>
            <person name="Uohara A."/>
            <person name="Ohji S."/>
            <person name="Ichikawa N."/>
        </authorList>
    </citation>
    <scope>NUCLEOTIDE SEQUENCE [LARGE SCALE GENOMIC DNA]</scope>
    <source>
        <strain evidence="3 4">NBRC 108950</strain>
    </source>
</reference>
<dbReference type="PANTHER" id="PTHR13847">
    <property type="entry name" value="SARCOSINE DEHYDROGENASE-RELATED"/>
    <property type="match status" value="1"/>
</dbReference>
<dbReference type="PANTHER" id="PTHR13847:SF281">
    <property type="entry name" value="FAD DEPENDENT OXIDOREDUCTASE DOMAIN-CONTAINING PROTEIN"/>
    <property type="match status" value="1"/>
</dbReference>
<dbReference type="GO" id="GO:0005737">
    <property type="term" value="C:cytoplasm"/>
    <property type="evidence" value="ECO:0007669"/>
    <property type="project" value="TreeGrafter"/>
</dbReference>
<organism evidence="3 4">
    <name type="scientific">Reyranella soli</name>
    <dbReference type="NCBI Taxonomy" id="1230389"/>
    <lineage>
        <taxon>Bacteria</taxon>
        <taxon>Pseudomonadati</taxon>
        <taxon>Pseudomonadota</taxon>
        <taxon>Alphaproteobacteria</taxon>
        <taxon>Hyphomicrobiales</taxon>
        <taxon>Reyranellaceae</taxon>
        <taxon>Reyranella</taxon>
    </lineage>
</organism>
<keyword evidence="1" id="KW-0560">Oxidoreductase</keyword>
<proteinExistence type="predicted"/>
<dbReference type="RefSeq" id="WP_170303387.1">
    <property type="nucleotide sequence ID" value="NZ_BKAJ01000096.1"/>
</dbReference>
<protein>
    <submittedName>
        <fullName evidence="3">Oxidoreductase</fullName>
    </submittedName>
</protein>
<accession>A0A512NH30</accession>
<dbReference type="Gene3D" id="3.50.50.60">
    <property type="entry name" value="FAD/NAD(P)-binding domain"/>
    <property type="match status" value="1"/>
</dbReference>
<dbReference type="PRINTS" id="PR00420">
    <property type="entry name" value="RNGMNOXGNASE"/>
</dbReference>
<name>A0A512NH30_9HYPH</name>
<evidence type="ECO:0000313" key="3">
    <source>
        <dbReference type="EMBL" id="GEP58243.1"/>
    </source>
</evidence>
<dbReference type="SUPFAM" id="SSF51905">
    <property type="entry name" value="FAD/NAD(P)-binding domain"/>
    <property type="match status" value="1"/>
</dbReference>
<dbReference type="GO" id="GO:0016491">
    <property type="term" value="F:oxidoreductase activity"/>
    <property type="evidence" value="ECO:0007669"/>
    <property type="project" value="UniProtKB-KW"/>
</dbReference>
<dbReference type="AlphaFoldDB" id="A0A512NH30"/>
<keyword evidence="4" id="KW-1185">Reference proteome</keyword>
<evidence type="ECO:0000259" key="2">
    <source>
        <dbReference type="Pfam" id="PF01266"/>
    </source>
</evidence>
<dbReference type="InterPro" id="IPR036188">
    <property type="entry name" value="FAD/NAD-bd_sf"/>
</dbReference>
<dbReference type="Proteomes" id="UP000321058">
    <property type="component" value="Unassembled WGS sequence"/>
</dbReference>
<feature type="domain" description="FAD dependent oxidoreductase" evidence="2">
    <location>
        <begin position="31"/>
        <end position="379"/>
    </location>
</feature>
<evidence type="ECO:0000256" key="1">
    <source>
        <dbReference type="ARBA" id="ARBA00023002"/>
    </source>
</evidence>
<evidence type="ECO:0000313" key="4">
    <source>
        <dbReference type="Proteomes" id="UP000321058"/>
    </source>
</evidence>